<dbReference type="SMART" id="SM00829">
    <property type="entry name" value="PKS_ER"/>
    <property type="match status" value="1"/>
</dbReference>
<keyword evidence="3" id="KW-0560">Oxidoreductase</keyword>
<dbReference type="GO" id="GO:0003960">
    <property type="term" value="F:quinone reductase (NADPH) activity"/>
    <property type="evidence" value="ECO:0007669"/>
    <property type="project" value="UniProtKB-EC"/>
</dbReference>
<keyword evidence="1" id="KW-0521">NADP</keyword>
<dbReference type="InterPro" id="IPR051603">
    <property type="entry name" value="Zinc-ADH_QOR/CCCR"/>
</dbReference>
<dbReference type="Gene3D" id="3.90.180.10">
    <property type="entry name" value="Medium-chain alcohol dehydrogenases, catalytic domain"/>
    <property type="match status" value="1"/>
</dbReference>
<protein>
    <submittedName>
        <fullName evidence="3">Zinc-containing alcohol dehydrogenase superfamily</fullName>
        <ecNumber evidence="3">1.6.5.5</ecNumber>
    </submittedName>
</protein>
<organism evidence="3 4">
    <name type="scientific">Methylorubrum extorquens</name>
    <name type="common">Methylobacterium dichloromethanicum</name>
    <name type="synonym">Methylobacterium extorquens</name>
    <dbReference type="NCBI Taxonomy" id="408"/>
    <lineage>
        <taxon>Bacteria</taxon>
        <taxon>Pseudomonadati</taxon>
        <taxon>Pseudomonadota</taxon>
        <taxon>Alphaproteobacteria</taxon>
        <taxon>Hyphomicrobiales</taxon>
        <taxon>Methylobacteriaceae</taxon>
        <taxon>Methylorubrum</taxon>
    </lineage>
</organism>
<dbReference type="AlphaFoldDB" id="A0A2N9AUA1"/>
<name>A0A2N9AUA1_METEX</name>
<dbReference type="InterPro" id="IPR013154">
    <property type="entry name" value="ADH-like_N"/>
</dbReference>
<dbReference type="SUPFAM" id="SSF50129">
    <property type="entry name" value="GroES-like"/>
    <property type="match status" value="1"/>
</dbReference>
<dbReference type="InterPro" id="IPR011032">
    <property type="entry name" value="GroES-like_sf"/>
</dbReference>
<dbReference type="PANTHER" id="PTHR44154:SF1">
    <property type="entry name" value="QUINONE OXIDOREDUCTASE"/>
    <property type="match status" value="1"/>
</dbReference>
<dbReference type="Pfam" id="PF08240">
    <property type="entry name" value="ADH_N"/>
    <property type="match status" value="1"/>
</dbReference>
<dbReference type="Proteomes" id="UP000233769">
    <property type="component" value="Chromosome tk0001"/>
</dbReference>
<dbReference type="PANTHER" id="PTHR44154">
    <property type="entry name" value="QUINONE OXIDOREDUCTASE"/>
    <property type="match status" value="1"/>
</dbReference>
<evidence type="ECO:0000259" key="2">
    <source>
        <dbReference type="SMART" id="SM00829"/>
    </source>
</evidence>
<evidence type="ECO:0000313" key="3">
    <source>
        <dbReference type="EMBL" id="SOR30907.1"/>
    </source>
</evidence>
<dbReference type="Gene3D" id="3.40.50.720">
    <property type="entry name" value="NAD(P)-binding Rossmann-like Domain"/>
    <property type="match status" value="1"/>
</dbReference>
<dbReference type="EC" id="1.6.5.5" evidence="3"/>
<proteinExistence type="predicted"/>
<dbReference type="SUPFAM" id="SSF51735">
    <property type="entry name" value="NAD(P)-binding Rossmann-fold domains"/>
    <property type="match status" value="1"/>
</dbReference>
<dbReference type="Pfam" id="PF13602">
    <property type="entry name" value="ADH_zinc_N_2"/>
    <property type="match status" value="1"/>
</dbReference>
<sequence length="318" mass="34342">MKAMVLTRFGGPDSFELRDLPDPRPGPRQVRVAVHATSINPLDAQIRRGDYADQVELPAIIGHDVSGVVDQVGSDVTKFRVGDEVYYTPQIFSGPGSYAEYHVADADIVARKPVNLTHSEAASVSLVGVTVWEGLVERARLQVTETVLIHGGAGGVGAIAVQVAKAIGARVLATARGSDAALVERLGASAVIDFEREDYVDAVDRLTEGRGVDVVLDTIGRDTLSRSPRILREDGRVVTLVDTATPQNLIDAWGRNATYHFVFSRQNGSKLDALTRLLERGLVVPQVGLEFPLDDVARAHARSEEGRLKGKIVLRVRS</sequence>
<evidence type="ECO:0000256" key="1">
    <source>
        <dbReference type="ARBA" id="ARBA00022857"/>
    </source>
</evidence>
<accession>A0A2N9AUA1</accession>
<evidence type="ECO:0000313" key="4">
    <source>
        <dbReference type="Proteomes" id="UP000233769"/>
    </source>
</evidence>
<dbReference type="EMBL" id="LT962688">
    <property type="protein sequence ID" value="SOR30907.1"/>
    <property type="molecule type" value="Genomic_DNA"/>
</dbReference>
<dbReference type="CDD" id="cd08272">
    <property type="entry name" value="MDR6"/>
    <property type="match status" value="1"/>
</dbReference>
<dbReference type="InterPro" id="IPR020843">
    <property type="entry name" value="ER"/>
</dbReference>
<reference evidence="4" key="1">
    <citation type="submission" date="2017-10" db="EMBL/GenBank/DDBJ databases">
        <authorList>
            <person name="Regsiter A."/>
            <person name="William W."/>
        </authorList>
    </citation>
    <scope>NUCLEOTIDE SEQUENCE [LARGE SCALE GENOMIC DNA]</scope>
</reference>
<gene>
    <name evidence="3" type="ORF">TK0001_4305</name>
</gene>
<feature type="domain" description="Enoyl reductase (ER)" evidence="2">
    <location>
        <begin position="10"/>
        <end position="314"/>
    </location>
</feature>
<dbReference type="InterPro" id="IPR036291">
    <property type="entry name" value="NAD(P)-bd_dom_sf"/>
</dbReference>